<dbReference type="InterPro" id="IPR048366">
    <property type="entry name" value="TNP-like_GBD"/>
</dbReference>
<dbReference type="SUPFAM" id="SSF57716">
    <property type="entry name" value="Glucocorticoid receptor-like (DNA-binding domain)"/>
    <property type="match status" value="1"/>
</dbReference>
<keyword evidence="3" id="KW-0862">Zinc</keyword>
<reference evidence="7 8" key="1">
    <citation type="submission" date="2019-08" db="EMBL/GenBank/DDBJ databases">
        <title>Whole genome of Aphis craccivora.</title>
        <authorList>
            <person name="Voronova N.V."/>
            <person name="Shulinski R.S."/>
            <person name="Bandarenka Y.V."/>
            <person name="Zhorov D.G."/>
            <person name="Warner D."/>
        </authorList>
    </citation>
    <scope>NUCLEOTIDE SEQUENCE [LARGE SCALE GENOMIC DNA]</scope>
    <source>
        <strain evidence="7">180601</strain>
        <tissue evidence="7">Whole Body</tissue>
    </source>
</reference>
<evidence type="ECO:0000313" key="8">
    <source>
        <dbReference type="Proteomes" id="UP000478052"/>
    </source>
</evidence>
<feature type="domain" description="THAP-type" evidence="6">
    <location>
        <begin position="1"/>
        <end position="91"/>
    </location>
</feature>
<feature type="non-terminal residue" evidence="7">
    <location>
        <position position="998"/>
    </location>
</feature>
<dbReference type="GO" id="GO:0008270">
    <property type="term" value="F:zinc ion binding"/>
    <property type="evidence" value="ECO:0007669"/>
    <property type="project" value="UniProtKB-KW"/>
</dbReference>
<keyword evidence="4 5" id="KW-0238">DNA-binding</keyword>
<keyword evidence="1" id="KW-0479">Metal-binding</keyword>
<accession>A0A6G0XDW8</accession>
<dbReference type="GO" id="GO:0003677">
    <property type="term" value="F:DNA binding"/>
    <property type="evidence" value="ECO:0007669"/>
    <property type="project" value="UniProtKB-UniRule"/>
</dbReference>
<dbReference type="PANTHER" id="PTHR47577:SF2">
    <property type="entry name" value="THAP DOMAIN CONTAINING 9"/>
    <property type="match status" value="1"/>
</dbReference>
<evidence type="ECO:0000259" key="6">
    <source>
        <dbReference type="PROSITE" id="PS50950"/>
    </source>
</evidence>
<dbReference type="PROSITE" id="PS50950">
    <property type="entry name" value="ZF_THAP"/>
    <property type="match status" value="1"/>
</dbReference>
<gene>
    <name evidence="7" type="ORF">FWK35_00024734</name>
</gene>
<evidence type="ECO:0000256" key="2">
    <source>
        <dbReference type="ARBA" id="ARBA00022771"/>
    </source>
</evidence>
<evidence type="ECO:0000256" key="3">
    <source>
        <dbReference type="ARBA" id="ARBA00022833"/>
    </source>
</evidence>
<proteinExistence type="predicted"/>
<sequence length="998" mass="114610">MKVKKCSVEGCVSTKRTPNISFFAPPKELYSQWKEAISNANCNETLVKFVCADHFLSEDIISNYSGPQDIAADVGCRIKCGLKKGTIPTIFDLKNKTIGRGKRSLLDHNYAKLYDQRSCRKELFEENETKAIIQPQNVLLNEFDLDGEPPNKCIKIPKVDNDESLSFEALLINFKRVNLPEGWTTYSSNTGIVFYKSNFIDGQLKIEKQLEFKNTLEICFYVYQLSVDIDQQSTKLEFPVNLRDISRFINVIDYKQICRGGPNLMNFPGISVRTAVLENNTLWRHIKCPIIMDNMKKRCQSCDSLIWYFHKRKSSLSKMESQKPYIGGTLTPRRLRTIIGKLNFDLEKMQQKTKMLSDASINEIMSSKNLSAPQSVLIQEIIKTKQDILPLPCPRTIRKYLSLVKTKCGFDEQFFKILKKKIIMLREEQRRGLLVFDEIFLRESLSVDSQNLKYTGLEDFGGEFQNFTQPIAVFASRGPVKGIVLAQLVIKAICLLENAGAKVDGIVSDAAASNRKLWTELGISGSKDKMNNKFDHPLDNKRHIFMFSDAPHLIKNVSSEKSYIRWSHYIDVFNCDTARSSNAPTRVVPKITDRHLKVDSFSKMNVRLATQILSNSMAKGIEFYRTYAKKDSLKNSYETQKFTDRFNSLFDILNRKYPAEGIKQNSKDFEVLEDTLIWLNEWENQMTNQSITKEEFLSQSTADGLRVTILSTIELSRFLLEQCQFKYVLSYKFNQDRLEKTLSVYSILRPPKTGNCKILDSGTPKITIDDLKNVFNNDTTERTNKINLLKQKLDMLVVQETEIDIVFDTSIHSYFKAETKDCVIYYICGYITKNYTKRITCELCRKALIGSKNYSDKPEATLVNLKTKGGLIHPNEFVFKILSAVEDSFSKFCDSNDVFELTLNNFFEEYGPIKFPCPDHKTEILKFILSDYIVMRMQIAVAKNNVWNDISLYLNSAMSGIAIHTFVFKGRHGVKEKLGFFKNVTSPISLKQTVDYES</sequence>
<dbReference type="Pfam" id="PF21787">
    <property type="entry name" value="TNP-like_RNaseH_N"/>
    <property type="match status" value="1"/>
</dbReference>
<protein>
    <submittedName>
        <fullName evidence="7">THAP-type domain-containing protein</fullName>
    </submittedName>
</protein>
<keyword evidence="2 5" id="KW-0863">Zinc-finger</keyword>
<dbReference type="Pfam" id="PF21788">
    <property type="entry name" value="TNP-like_GBD"/>
    <property type="match status" value="1"/>
</dbReference>
<organism evidence="7 8">
    <name type="scientific">Aphis craccivora</name>
    <name type="common">Cowpea aphid</name>
    <dbReference type="NCBI Taxonomy" id="307492"/>
    <lineage>
        <taxon>Eukaryota</taxon>
        <taxon>Metazoa</taxon>
        <taxon>Ecdysozoa</taxon>
        <taxon>Arthropoda</taxon>
        <taxon>Hexapoda</taxon>
        <taxon>Insecta</taxon>
        <taxon>Pterygota</taxon>
        <taxon>Neoptera</taxon>
        <taxon>Paraneoptera</taxon>
        <taxon>Hemiptera</taxon>
        <taxon>Sternorrhyncha</taxon>
        <taxon>Aphidomorpha</taxon>
        <taxon>Aphidoidea</taxon>
        <taxon>Aphididae</taxon>
        <taxon>Aphidini</taxon>
        <taxon>Aphis</taxon>
        <taxon>Aphis</taxon>
    </lineage>
</organism>
<evidence type="ECO:0000256" key="4">
    <source>
        <dbReference type="ARBA" id="ARBA00023125"/>
    </source>
</evidence>
<dbReference type="OrthoDB" id="6418547at2759"/>
<name>A0A6G0XDW8_APHCR</name>
<evidence type="ECO:0000256" key="5">
    <source>
        <dbReference type="PROSITE-ProRule" id="PRU00309"/>
    </source>
</evidence>
<dbReference type="Proteomes" id="UP000478052">
    <property type="component" value="Unassembled WGS sequence"/>
</dbReference>
<comment type="caution">
    <text evidence="7">The sequence shown here is derived from an EMBL/GenBank/DDBJ whole genome shotgun (WGS) entry which is preliminary data.</text>
</comment>
<dbReference type="InterPro" id="IPR006612">
    <property type="entry name" value="THAP_Znf"/>
</dbReference>
<keyword evidence="8" id="KW-1185">Reference proteome</keyword>
<dbReference type="PANTHER" id="PTHR47577">
    <property type="entry name" value="THAP DOMAIN-CONTAINING PROTEIN 6"/>
    <property type="match status" value="1"/>
</dbReference>
<evidence type="ECO:0000256" key="1">
    <source>
        <dbReference type="ARBA" id="ARBA00022723"/>
    </source>
</evidence>
<dbReference type="InterPro" id="IPR048365">
    <property type="entry name" value="TNP-like_RNaseH_N"/>
</dbReference>
<dbReference type="EMBL" id="VUJU01007926">
    <property type="protein sequence ID" value="KAF0738382.1"/>
    <property type="molecule type" value="Genomic_DNA"/>
</dbReference>
<evidence type="ECO:0000313" key="7">
    <source>
        <dbReference type="EMBL" id="KAF0738382.1"/>
    </source>
</evidence>
<dbReference type="SMART" id="SM00980">
    <property type="entry name" value="THAP"/>
    <property type="match status" value="1"/>
</dbReference>
<dbReference type="AlphaFoldDB" id="A0A6G0XDW8"/>